<comment type="caution">
    <text evidence="1">The sequence shown here is derived from an EMBL/GenBank/DDBJ whole genome shotgun (WGS) entry which is preliminary data.</text>
</comment>
<keyword evidence="2" id="KW-1185">Reference proteome</keyword>
<evidence type="ECO:0000313" key="2">
    <source>
        <dbReference type="Proteomes" id="UP000326757"/>
    </source>
</evidence>
<name>A0A5N6KH23_MONLA</name>
<dbReference type="EMBL" id="VIGI01000003">
    <property type="protein sequence ID" value="KAB8302881.1"/>
    <property type="molecule type" value="Genomic_DNA"/>
</dbReference>
<dbReference type="AlphaFoldDB" id="A0A5N6KH23"/>
<gene>
    <name evidence="1" type="ORF">EYC80_006206</name>
</gene>
<proteinExistence type="predicted"/>
<sequence length="69" mass="7839">MNAIVTTCNFTLNISSPLITTSSNGSLIWNVSFRHLLDKFRVRIVEHNVEVLYGMNRLQTPPIPKPDDL</sequence>
<organism evidence="1 2">
    <name type="scientific">Monilinia laxa</name>
    <name type="common">Brown rot fungus</name>
    <name type="synonym">Sclerotinia laxa</name>
    <dbReference type="NCBI Taxonomy" id="61186"/>
    <lineage>
        <taxon>Eukaryota</taxon>
        <taxon>Fungi</taxon>
        <taxon>Dikarya</taxon>
        <taxon>Ascomycota</taxon>
        <taxon>Pezizomycotina</taxon>
        <taxon>Leotiomycetes</taxon>
        <taxon>Helotiales</taxon>
        <taxon>Sclerotiniaceae</taxon>
        <taxon>Monilinia</taxon>
    </lineage>
</organism>
<reference evidence="1 2" key="1">
    <citation type="submission" date="2019-06" db="EMBL/GenBank/DDBJ databases">
        <title>Genome Sequence of the Brown Rot Fungal Pathogen Monilinia laxa.</title>
        <authorList>
            <person name="De Miccolis Angelini R.M."/>
            <person name="Landi L."/>
            <person name="Abate D."/>
            <person name="Pollastro S."/>
            <person name="Romanazzi G."/>
            <person name="Faretra F."/>
        </authorList>
    </citation>
    <scope>NUCLEOTIDE SEQUENCE [LARGE SCALE GENOMIC DNA]</scope>
    <source>
        <strain evidence="1 2">Mlax316</strain>
    </source>
</reference>
<evidence type="ECO:0000313" key="1">
    <source>
        <dbReference type="EMBL" id="KAB8302881.1"/>
    </source>
</evidence>
<dbReference type="Proteomes" id="UP000326757">
    <property type="component" value="Unassembled WGS sequence"/>
</dbReference>
<protein>
    <submittedName>
        <fullName evidence="1">Uncharacterized protein</fullName>
    </submittedName>
</protein>
<accession>A0A5N6KH23</accession>